<keyword evidence="3 8" id="KW-0812">Transmembrane</keyword>
<dbReference type="InterPro" id="IPR017937">
    <property type="entry name" value="Thioredoxin_CS"/>
</dbReference>
<evidence type="ECO:0000256" key="4">
    <source>
        <dbReference type="ARBA" id="ARBA00022748"/>
    </source>
</evidence>
<dbReference type="PANTHER" id="PTHR32234:SF0">
    <property type="entry name" value="THIOL:DISULFIDE INTERCHANGE PROTEIN DSBD"/>
    <property type="match status" value="1"/>
</dbReference>
<name>A5EVX1_DICNV</name>
<evidence type="ECO:0000313" key="10">
    <source>
        <dbReference type="EMBL" id="ABQ13580.1"/>
    </source>
</evidence>
<dbReference type="KEGG" id="dno:DNO_0418"/>
<feature type="transmembrane region" description="Helical" evidence="8">
    <location>
        <begin position="332"/>
        <end position="359"/>
    </location>
</feature>
<proteinExistence type="predicted"/>
<evidence type="ECO:0000256" key="7">
    <source>
        <dbReference type="ARBA" id="ARBA00023284"/>
    </source>
</evidence>
<dbReference type="GO" id="GO:0045454">
    <property type="term" value="P:cell redox homeostasis"/>
    <property type="evidence" value="ECO:0007669"/>
    <property type="project" value="TreeGrafter"/>
</dbReference>
<dbReference type="InterPro" id="IPR036249">
    <property type="entry name" value="Thioredoxin-like_sf"/>
</dbReference>
<dbReference type="RefSeq" id="WP_012030756.1">
    <property type="nucleotide sequence ID" value="NC_009446.1"/>
</dbReference>
<keyword evidence="2" id="KW-1003">Cell membrane</keyword>
<dbReference type="NCBIfam" id="NF001419">
    <property type="entry name" value="PRK00293.1"/>
    <property type="match status" value="1"/>
</dbReference>
<organism evidence="10 11">
    <name type="scientific">Dichelobacter nodosus (strain VCS1703A)</name>
    <dbReference type="NCBI Taxonomy" id="246195"/>
    <lineage>
        <taxon>Bacteria</taxon>
        <taxon>Pseudomonadati</taxon>
        <taxon>Pseudomonadota</taxon>
        <taxon>Gammaproteobacteria</taxon>
        <taxon>Cardiobacteriales</taxon>
        <taxon>Cardiobacteriaceae</taxon>
        <taxon>Dichelobacter</taxon>
    </lineage>
</organism>
<dbReference type="Pfam" id="PF11412">
    <property type="entry name" value="DsbD_N"/>
    <property type="match status" value="1"/>
</dbReference>
<keyword evidence="6 8" id="KW-0472">Membrane</keyword>
<dbReference type="Pfam" id="PF13899">
    <property type="entry name" value="Thioredoxin_7"/>
    <property type="match status" value="1"/>
</dbReference>
<feature type="transmembrane region" description="Helical" evidence="8">
    <location>
        <begin position="428"/>
        <end position="447"/>
    </location>
</feature>
<keyword evidence="4" id="KW-0201">Cytochrome c-type biogenesis</keyword>
<dbReference type="GO" id="GO:0017004">
    <property type="term" value="P:cytochrome complex assembly"/>
    <property type="evidence" value="ECO:0007669"/>
    <property type="project" value="UniProtKB-KW"/>
</dbReference>
<reference evidence="10 11" key="1">
    <citation type="journal article" date="2007" name="Nat. Biotechnol.">
        <title>Genome sequence and identification of candidate vaccine antigens from the animal pathogen Dichelobacter nodosus.</title>
        <authorList>
            <person name="Myers G.S."/>
            <person name="Parker D."/>
            <person name="Al-Hasani K."/>
            <person name="Kennan R.M."/>
            <person name="Seemann T."/>
            <person name="Ren Q."/>
            <person name="Badger J.H."/>
            <person name="Selengut J.D."/>
            <person name="Deboy R.T."/>
            <person name="Tettelin H."/>
            <person name="Boyce J.D."/>
            <person name="McCarl V.P."/>
            <person name="Han X."/>
            <person name="Nelson W.C."/>
            <person name="Madupu R."/>
            <person name="Mohamoud Y."/>
            <person name="Holley T."/>
            <person name="Fedorova N."/>
            <person name="Khouri H."/>
            <person name="Bottomley S.P."/>
            <person name="Whittington R.J."/>
            <person name="Adler B."/>
            <person name="Songer J.G."/>
            <person name="Rood J.I."/>
            <person name="Paulsen I.T."/>
        </authorList>
    </citation>
    <scope>NUCLEOTIDE SEQUENCE [LARGE SCALE GENOMIC DNA]</scope>
    <source>
        <strain evidence="10 11">VCS1703A</strain>
    </source>
</reference>
<dbReference type="GO" id="GO:0047134">
    <property type="term" value="F:protein-disulfide reductase [NAD(P)H] activity"/>
    <property type="evidence" value="ECO:0007669"/>
    <property type="project" value="UniProtKB-EC"/>
</dbReference>
<feature type="transmembrane region" description="Helical" evidence="8">
    <location>
        <begin position="255"/>
        <end position="276"/>
    </location>
</feature>
<dbReference type="OrthoDB" id="9811036at2"/>
<keyword evidence="11" id="KW-1185">Reference proteome</keyword>
<dbReference type="EC" id="1.8.1.8" evidence="10"/>
<dbReference type="EMBL" id="CP000513">
    <property type="protein sequence ID" value="ABQ13580.1"/>
    <property type="molecule type" value="Genomic_DNA"/>
</dbReference>
<keyword evidence="5 8" id="KW-1133">Transmembrane helix</keyword>
<dbReference type="SUPFAM" id="SSF74863">
    <property type="entry name" value="Thiol:disulfide interchange protein DsbD, N-terminal domain (DsbD-alpha)"/>
    <property type="match status" value="1"/>
</dbReference>
<dbReference type="InterPro" id="IPR028250">
    <property type="entry name" value="DsbDN"/>
</dbReference>
<evidence type="ECO:0000256" key="2">
    <source>
        <dbReference type="ARBA" id="ARBA00022475"/>
    </source>
</evidence>
<dbReference type="Pfam" id="PF02683">
    <property type="entry name" value="DsbD_TM"/>
    <property type="match status" value="1"/>
</dbReference>
<dbReference type="PROSITE" id="PS00194">
    <property type="entry name" value="THIOREDOXIN_1"/>
    <property type="match status" value="1"/>
</dbReference>
<keyword evidence="10" id="KW-0560">Oxidoreductase</keyword>
<dbReference type="AlphaFoldDB" id="A5EVX1"/>
<accession>A5EVX1</accession>
<feature type="transmembrane region" description="Helical" evidence="8">
    <location>
        <begin position="288"/>
        <end position="311"/>
    </location>
</feature>
<dbReference type="HOGENOM" id="CLU_014657_3_0_6"/>
<keyword evidence="7" id="KW-0676">Redox-active center</keyword>
<evidence type="ECO:0000256" key="5">
    <source>
        <dbReference type="ARBA" id="ARBA00022989"/>
    </source>
</evidence>
<feature type="transmembrane region" description="Helical" evidence="8">
    <location>
        <begin position="403"/>
        <end position="422"/>
    </location>
</feature>
<dbReference type="STRING" id="246195.DNO_0418"/>
<feature type="domain" description="Thioredoxin" evidence="9">
    <location>
        <begin position="485"/>
        <end position="606"/>
    </location>
</feature>
<protein>
    <submittedName>
        <fullName evidence="10">Thiol:disulfide interchange protein DsbD</fullName>
        <ecNumber evidence="10">1.8.1.8</ecNumber>
    </submittedName>
</protein>
<dbReference type="SUPFAM" id="SSF52833">
    <property type="entry name" value="Thioredoxin-like"/>
    <property type="match status" value="1"/>
</dbReference>
<evidence type="ECO:0000256" key="3">
    <source>
        <dbReference type="ARBA" id="ARBA00022692"/>
    </source>
</evidence>
<dbReference type="PROSITE" id="PS51352">
    <property type="entry name" value="THIOREDOXIN_2"/>
    <property type="match status" value="1"/>
</dbReference>
<dbReference type="InterPro" id="IPR036929">
    <property type="entry name" value="DsbDN_sf"/>
</dbReference>
<dbReference type="eggNOG" id="COG4232">
    <property type="taxonomic scope" value="Bacteria"/>
</dbReference>
<comment type="subcellular location">
    <subcellularLocation>
        <location evidence="1">Cell membrane</location>
        <topology evidence="1">Multi-pass membrane protein</topology>
    </subcellularLocation>
</comment>
<dbReference type="GO" id="GO:0005886">
    <property type="term" value="C:plasma membrane"/>
    <property type="evidence" value="ECO:0007669"/>
    <property type="project" value="UniProtKB-SubCell"/>
</dbReference>
<dbReference type="Proteomes" id="UP000000248">
    <property type="component" value="Chromosome"/>
</dbReference>
<dbReference type="InterPro" id="IPR003834">
    <property type="entry name" value="Cyt_c_assmbl_TM_dom"/>
</dbReference>
<evidence type="ECO:0000259" key="9">
    <source>
        <dbReference type="PROSITE" id="PS51352"/>
    </source>
</evidence>
<evidence type="ECO:0000256" key="6">
    <source>
        <dbReference type="ARBA" id="ARBA00023136"/>
    </source>
</evidence>
<sequence length="608" mass="67568">MAYLSRFCCLWVFFWITTISAQTALPFKDVFKPIISAEQSADNHILTIRIDVPAGYYLYRDKIQPELAAFPQARVQYGASAQIHDPYFGRVDIFDQAHPAVIQIQNPDELTPFSLHAQGCQENVICYPPETWKIDPQALAVDTDIAEAFPFFKKNTAVGAFNPITLPQNHVILKNTEENQSVSSETARVKSPSEQATAPKTVAQRLHDRYWFYLPWLILLGISLSGTACVYPMIPIVTSFVVGKNASFARGQLLITAYVLAMASTMALLGAVFGLFQINLQVVLQKPLVAAIASAIFLLLSLSLFDVLTLSAPQRMQHWVDRFSQKQTRGSFLGAIVLGALSVLVVSPCATPVLTALLLYTTQTTPFKGALALFCLGLGMGLPLFLFASVFRRFMPKAGNWMLIIKRLLALMMLAIAVWLFARILPTAYQWGLWALYLLIISTLLTAQSENASFMRLLGAKVFFALAIAATVQCVDNMDARFDEEKTGAVFQKVTTLAAIETEIKTSKQPVILDFYADWCASCRHWERTIWQNPQFTSSLSAYRLLKVDMSESNADYQRILNHFSLIGPPAVLFFPAGGTIDEAIYTVIGTTNAETFARALNQFADKK</sequence>
<evidence type="ECO:0000256" key="1">
    <source>
        <dbReference type="ARBA" id="ARBA00004651"/>
    </source>
</evidence>
<feature type="transmembrane region" description="Helical" evidence="8">
    <location>
        <begin position="210"/>
        <end position="234"/>
    </location>
</feature>
<feature type="transmembrane region" description="Helical" evidence="8">
    <location>
        <begin position="371"/>
        <end position="391"/>
    </location>
</feature>
<dbReference type="InterPro" id="IPR013766">
    <property type="entry name" value="Thioredoxin_domain"/>
</dbReference>
<dbReference type="PANTHER" id="PTHR32234">
    <property type="entry name" value="THIOL:DISULFIDE INTERCHANGE PROTEIN DSBD"/>
    <property type="match status" value="1"/>
</dbReference>
<dbReference type="Gene3D" id="2.60.40.1250">
    <property type="entry name" value="Thiol:disulfide interchange protein DsbD, N-terminal domain"/>
    <property type="match status" value="1"/>
</dbReference>
<evidence type="ECO:0000256" key="8">
    <source>
        <dbReference type="SAM" id="Phobius"/>
    </source>
</evidence>
<dbReference type="Gene3D" id="3.40.30.10">
    <property type="entry name" value="Glutaredoxin"/>
    <property type="match status" value="1"/>
</dbReference>
<evidence type="ECO:0000313" key="11">
    <source>
        <dbReference type="Proteomes" id="UP000000248"/>
    </source>
</evidence>
<gene>
    <name evidence="10" type="primary">dsbD</name>
    <name evidence="10" type="ordered locus">DNO_0418</name>
</gene>